<feature type="domain" description="HhH-GPD" evidence="15">
    <location>
        <begin position="59"/>
        <end position="210"/>
    </location>
</feature>
<keyword evidence="13" id="KW-0234">DNA repair</keyword>
<dbReference type="KEGG" id="moz:MoryE10_04570"/>
<dbReference type="GO" id="GO:0035485">
    <property type="term" value="F:adenine/guanine mispair binding"/>
    <property type="evidence" value="ECO:0007669"/>
    <property type="project" value="TreeGrafter"/>
</dbReference>
<evidence type="ECO:0000256" key="3">
    <source>
        <dbReference type="ARBA" id="ARBA00002933"/>
    </source>
</evidence>
<keyword evidence="11" id="KW-0408">Iron</keyword>
<evidence type="ECO:0000256" key="11">
    <source>
        <dbReference type="ARBA" id="ARBA00023004"/>
    </source>
</evidence>
<dbReference type="Pfam" id="PF00730">
    <property type="entry name" value="HhH-GPD"/>
    <property type="match status" value="1"/>
</dbReference>
<dbReference type="SMART" id="SM00478">
    <property type="entry name" value="ENDO3c"/>
    <property type="match status" value="1"/>
</dbReference>
<dbReference type="InterPro" id="IPR004036">
    <property type="entry name" value="Endonuclease-III-like_CS2"/>
</dbReference>
<evidence type="ECO:0000256" key="7">
    <source>
        <dbReference type="ARBA" id="ARBA00022485"/>
    </source>
</evidence>
<dbReference type="Proteomes" id="UP000824988">
    <property type="component" value="Chromosome"/>
</dbReference>
<evidence type="ECO:0000259" key="15">
    <source>
        <dbReference type="SMART" id="SM00478"/>
    </source>
</evidence>
<dbReference type="FunFam" id="1.10.340.30:FF:000002">
    <property type="entry name" value="Adenine DNA glycosylase"/>
    <property type="match status" value="1"/>
</dbReference>
<dbReference type="EC" id="3.2.2.31" evidence="5"/>
<dbReference type="PROSITE" id="PS00764">
    <property type="entry name" value="ENDONUCLEASE_III_1"/>
    <property type="match status" value="1"/>
</dbReference>
<evidence type="ECO:0000313" key="16">
    <source>
        <dbReference type="EMBL" id="BBL69851.1"/>
    </source>
</evidence>
<comment type="function">
    <text evidence="3">Adenine glycosylase active on G-A mispairs. MutY also corrects error-prone DNA synthesis past GO lesions which are due to the oxidatively damaged form of guanine: 7,8-dihydro-8-oxoguanine (8-oxo-dGTP).</text>
</comment>
<dbReference type="GO" id="GO:0046872">
    <property type="term" value="F:metal ion binding"/>
    <property type="evidence" value="ECO:0007669"/>
    <property type="project" value="UniProtKB-KW"/>
</dbReference>
<dbReference type="AlphaFoldDB" id="A0A8D5AH30"/>
<dbReference type="RefSeq" id="WP_246598932.1">
    <property type="nucleotide sequence ID" value="NZ_AP019782.1"/>
</dbReference>
<evidence type="ECO:0000256" key="14">
    <source>
        <dbReference type="ARBA" id="ARBA00023295"/>
    </source>
</evidence>
<evidence type="ECO:0000256" key="4">
    <source>
        <dbReference type="ARBA" id="ARBA00008343"/>
    </source>
</evidence>
<comment type="similarity">
    <text evidence="4">Belongs to the Nth/MutY family.</text>
</comment>
<sequence>MSKIARRNDMPSTASATGAHGADNFFAGSLLAWYDEEGRKDLPWRINPTPYRVWLSEVMLQQTQVATVLPYYERFLQRFPDIGGLADAPQEEVLRYWAGLGYYSRARHLHRTAQIVARDLGGRFPATVESLSALPGIGRSTAGAIVAIAFRRRAAILDGNVKRVLARYGGVVGWPGDADTSRRLWALSEALTPDRRVDDYTQAIMDLGATVCTRAKPACCGCPVASRCVAYRENRIPQLPGKRPAKAMPTRECYFLMLLDRDGRVYLERKPEPGLWGGLWCFPEFASWEALETACRRWRGDPAALERLPSSRHTFSHYHLSYTPVIAISQGETERIADGDYSRWVDPRDVPPPMPTPIQRLYRRLNNPLEETTTHD</sequence>
<dbReference type="Pfam" id="PF14815">
    <property type="entry name" value="NUDIX_4"/>
    <property type="match status" value="1"/>
</dbReference>
<name>A0A8D5AH30_9GAMM</name>
<protein>
    <recommendedName>
        <fullName evidence="6">Adenine DNA glycosylase</fullName>
        <ecNumber evidence="5">3.2.2.31</ecNumber>
    </recommendedName>
</protein>
<dbReference type="PANTHER" id="PTHR42944">
    <property type="entry name" value="ADENINE DNA GLYCOSYLASE"/>
    <property type="match status" value="1"/>
</dbReference>
<dbReference type="PROSITE" id="PS01155">
    <property type="entry name" value="ENDONUCLEASE_III_2"/>
    <property type="match status" value="1"/>
</dbReference>
<dbReference type="InterPro" id="IPR003265">
    <property type="entry name" value="HhH-GPD_domain"/>
</dbReference>
<evidence type="ECO:0000256" key="9">
    <source>
        <dbReference type="ARBA" id="ARBA00022763"/>
    </source>
</evidence>
<dbReference type="GO" id="GO:0034039">
    <property type="term" value="F:8-oxo-7,8-dihydroguanine DNA N-glycosylase activity"/>
    <property type="evidence" value="ECO:0007669"/>
    <property type="project" value="TreeGrafter"/>
</dbReference>
<dbReference type="GO" id="GO:0032357">
    <property type="term" value="F:oxidized purine DNA binding"/>
    <property type="evidence" value="ECO:0007669"/>
    <property type="project" value="TreeGrafter"/>
</dbReference>
<dbReference type="EMBL" id="AP019782">
    <property type="protein sequence ID" value="BBL69851.1"/>
    <property type="molecule type" value="Genomic_DNA"/>
</dbReference>
<dbReference type="InterPro" id="IPR005760">
    <property type="entry name" value="A/G_AdeGlyc_MutY"/>
</dbReference>
<evidence type="ECO:0000256" key="6">
    <source>
        <dbReference type="ARBA" id="ARBA00022023"/>
    </source>
</evidence>
<keyword evidence="10" id="KW-0378">Hydrolase</keyword>
<keyword evidence="9" id="KW-0227">DNA damage</keyword>
<dbReference type="InterPro" id="IPR029119">
    <property type="entry name" value="MutY_C"/>
</dbReference>
<gene>
    <name evidence="16" type="primary">mutY</name>
    <name evidence="16" type="ORF">MoryE10_04570</name>
</gene>
<dbReference type="GO" id="GO:0051539">
    <property type="term" value="F:4 iron, 4 sulfur cluster binding"/>
    <property type="evidence" value="ECO:0007669"/>
    <property type="project" value="UniProtKB-KW"/>
</dbReference>
<comment type="catalytic activity">
    <reaction evidence="1">
        <text>Hydrolyzes free adenine bases from 7,8-dihydro-8-oxoguanine:adenine mismatched double-stranded DNA, leaving an apurinic site.</text>
        <dbReference type="EC" id="3.2.2.31"/>
    </reaction>
</comment>
<keyword evidence="12" id="KW-0411">Iron-sulfur</keyword>
<accession>A0A8D5AH30</accession>
<evidence type="ECO:0000256" key="5">
    <source>
        <dbReference type="ARBA" id="ARBA00012045"/>
    </source>
</evidence>
<evidence type="ECO:0000256" key="2">
    <source>
        <dbReference type="ARBA" id="ARBA00001966"/>
    </source>
</evidence>
<dbReference type="PANTHER" id="PTHR42944:SF1">
    <property type="entry name" value="ADENINE DNA GLYCOSYLASE"/>
    <property type="match status" value="1"/>
</dbReference>
<keyword evidence="8" id="KW-0479">Metal-binding</keyword>
<reference evidence="16" key="1">
    <citation type="submission" date="2019-06" db="EMBL/GenBank/DDBJ databases">
        <title>Complete genome sequence of Methylogaea oryzae strain JCM16910.</title>
        <authorList>
            <person name="Asakawa S."/>
        </authorList>
    </citation>
    <scope>NUCLEOTIDE SEQUENCE</scope>
    <source>
        <strain evidence="16">E10</strain>
    </source>
</reference>
<dbReference type="GO" id="GO:0000701">
    <property type="term" value="F:purine-specific mismatch base pair DNA N-glycosylase activity"/>
    <property type="evidence" value="ECO:0007669"/>
    <property type="project" value="UniProtKB-EC"/>
</dbReference>
<evidence type="ECO:0000256" key="10">
    <source>
        <dbReference type="ARBA" id="ARBA00022801"/>
    </source>
</evidence>
<dbReference type="InterPro" id="IPR044298">
    <property type="entry name" value="MIG/MutY"/>
</dbReference>
<evidence type="ECO:0000256" key="13">
    <source>
        <dbReference type="ARBA" id="ARBA00023204"/>
    </source>
</evidence>
<keyword evidence="17" id="KW-1185">Reference proteome</keyword>
<dbReference type="NCBIfam" id="TIGR01084">
    <property type="entry name" value="mutY"/>
    <property type="match status" value="1"/>
</dbReference>
<keyword evidence="14" id="KW-0326">Glycosidase</keyword>
<dbReference type="CDD" id="cd00056">
    <property type="entry name" value="ENDO3c"/>
    <property type="match status" value="1"/>
</dbReference>
<organism evidence="16 17">
    <name type="scientific">Methylogaea oryzae</name>
    <dbReference type="NCBI Taxonomy" id="1295382"/>
    <lineage>
        <taxon>Bacteria</taxon>
        <taxon>Pseudomonadati</taxon>
        <taxon>Pseudomonadota</taxon>
        <taxon>Gammaproteobacteria</taxon>
        <taxon>Methylococcales</taxon>
        <taxon>Methylococcaceae</taxon>
        <taxon>Methylogaea</taxon>
    </lineage>
</organism>
<evidence type="ECO:0000256" key="8">
    <source>
        <dbReference type="ARBA" id="ARBA00022723"/>
    </source>
</evidence>
<comment type="cofactor">
    <cofactor evidence="2">
        <name>[4Fe-4S] cluster</name>
        <dbReference type="ChEBI" id="CHEBI:49883"/>
    </cofactor>
</comment>
<dbReference type="Pfam" id="PF00633">
    <property type="entry name" value="HHH"/>
    <property type="match status" value="1"/>
</dbReference>
<evidence type="ECO:0000313" key="17">
    <source>
        <dbReference type="Proteomes" id="UP000824988"/>
    </source>
</evidence>
<evidence type="ECO:0000256" key="12">
    <source>
        <dbReference type="ARBA" id="ARBA00023014"/>
    </source>
</evidence>
<dbReference type="InterPro" id="IPR000445">
    <property type="entry name" value="HhH_motif"/>
</dbReference>
<evidence type="ECO:0000256" key="1">
    <source>
        <dbReference type="ARBA" id="ARBA00000843"/>
    </source>
</evidence>
<proteinExistence type="inferred from homology"/>
<dbReference type="CDD" id="cd03431">
    <property type="entry name" value="NUDIX_DNA_Glycosylase_C-MutY"/>
    <property type="match status" value="1"/>
</dbReference>
<dbReference type="InterPro" id="IPR004035">
    <property type="entry name" value="Endouclease-III_FeS-bd_BS"/>
</dbReference>
<dbReference type="GO" id="GO:0006298">
    <property type="term" value="P:mismatch repair"/>
    <property type="evidence" value="ECO:0007669"/>
    <property type="project" value="TreeGrafter"/>
</dbReference>
<dbReference type="GO" id="GO:0006284">
    <property type="term" value="P:base-excision repair"/>
    <property type="evidence" value="ECO:0007669"/>
    <property type="project" value="InterPro"/>
</dbReference>
<keyword evidence="7" id="KW-0004">4Fe-4S</keyword>